<evidence type="ECO:0000313" key="2">
    <source>
        <dbReference type="Proteomes" id="UP000766336"/>
    </source>
</evidence>
<evidence type="ECO:0000313" key="1">
    <source>
        <dbReference type="EMBL" id="MBS7812539.1"/>
    </source>
</evidence>
<organism evidence="1 2">
    <name type="scientific">Roseococcus pinisoli</name>
    <dbReference type="NCBI Taxonomy" id="2835040"/>
    <lineage>
        <taxon>Bacteria</taxon>
        <taxon>Pseudomonadati</taxon>
        <taxon>Pseudomonadota</taxon>
        <taxon>Alphaproteobacteria</taxon>
        <taxon>Acetobacterales</taxon>
        <taxon>Roseomonadaceae</taxon>
        <taxon>Roseococcus</taxon>
    </lineage>
</organism>
<dbReference type="RefSeq" id="WP_213671240.1">
    <property type="nucleotide sequence ID" value="NZ_JAHCDA010000003.1"/>
</dbReference>
<reference evidence="1 2" key="1">
    <citation type="submission" date="2021-05" db="EMBL/GenBank/DDBJ databases">
        <title>Roseococcus sp. XZZS9, whole genome shotgun sequencing project.</title>
        <authorList>
            <person name="Zhao G."/>
            <person name="Shen L."/>
        </authorList>
    </citation>
    <scope>NUCLEOTIDE SEQUENCE [LARGE SCALE GENOMIC DNA]</scope>
    <source>
        <strain evidence="1 2">XZZS9</strain>
    </source>
</reference>
<comment type="caution">
    <text evidence="1">The sequence shown here is derived from an EMBL/GenBank/DDBJ whole genome shotgun (WGS) entry which is preliminary data.</text>
</comment>
<keyword evidence="2" id="KW-1185">Reference proteome</keyword>
<sequence>MITPTMALLLGLVIASVLDLGWRRFLALEGKEGLEPELHSKKAMHEAIACDGWNDAGGQKLIKDKFVV</sequence>
<name>A0ABS5QFS9_9PROT</name>
<protein>
    <submittedName>
        <fullName evidence="1">Uncharacterized protein</fullName>
    </submittedName>
</protein>
<dbReference type="EMBL" id="JAHCDA010000003">
    <property type="protein sequence ID" value="MBS7812539.1"/>
    <property type="molecule type" value="Genomic_DNA"/>
</dbReference>
<proteinExistence type="predicted"/>
<gene>
    <name evidence="1" type="ORF">KHU32_16430</name>
</gene>
<accession>A0ABS5QFS9</accession>
<dbReference type="Proteomes" id="UP000766336">
    <property type="component" value="Unassembled WGS sequence"/>
</dbReference>